<feature type="compositionally biased region" description="Low complexity" evidence="10">
    <location>
        <begin position="545"/>
        <end position="558"/>
    </location>
</feature>
<dbReference type="SUPFAM" id="SSF63887">
    <property type="entry name" value="P-domain of calnexin/calreticulin"/>
    <property type="match status" value="1"/>
</dbReference>
<proteinExistence type="inferred from homology"/>
<reference evidence="12" key="2">
    <citation type="journal article" date="2020" name="Front. Microbiol.">
        <title>Phenotypic and Genetic Characterization of the Cheese Ripening Yeast Geotrichum candidum.</title>
        <authorList>
            <person name="Perkins V."/>
            <person name="Vignola S."/>
            <person name="Lessard M.H."/>
            <person name="Plante P.L."/>
            <person name="Corbeil J."/>
            <person name="Dugat-Bony E."/>
            <person name="Frenette M."/>
            <person name="Labrie S."/>
        </authorList>
    </citation>
    <scope>NUCLEOTIDE SEQUENCE</scope>
    <source>
        <strain evidence="12">LMA-70</strain>
    </source>
</reference>
<evidence type="ECO:0000256" key="3">
    <source>
        <dbReference type="ARBA" id="ARBA00022692"/>
    </source>
</evidence>
<keyword evidence="3 9" id="KW-0812">Transmembrane</keyword>
<evidence type="ECO:0000256" key="5">
    <source>
        <dbReference type="ARBA" id="ARBA00022989"/>
    </source>
</evidence>
<feature type="compositionally biased region" description="Basic and acidic residues" evidence="10">
    <location>
        <begin position="244"/>
        <end position="256"/>
    </location>
</feature>
<dbReference type="PROSITE" id="PS00804">
    <property type="entry name" value="CALRETICULIN_2"/>
    <property type="match status" value="1"/>
</dbReference>
<feature type="disulfide bond" evidence="8">
    <location>
        <begin position="132"/>
        <end position="166"/>
    </location>
</feature>
<feature type="signal peptide" evidence="9">
    <location>
        <begin position="1"/>
        <end position="20"/>
    </location>
</feature>
<feature type="region of interest" description="Disordered" evidence="10">
    <location>
        <begin position="542"/>
        <end position="565"/>
    </location>
</feature>
<evidence type="ECO:0000256" key="7">
    <source>
        <dbReference type="ARBA" id="ARBA00023186"/>
    </source>
</evidence>
<dbReference type="OrthoDB" id="1938156at2759"/>
<dbReference type="Proteomes" id="UP000750522">
    <property type="component" value="Unassembled WGS sequence"/>
</dbReference>
<dbReference type="Proteomes" id="UP000242525">
    <property type="component" value="Unassembled WGS sequence"/>
</dbReference>
<dbReference type="AlphaFoldDB" id="A0A0J9XKH9"/>
<dbReference type="EMBL" id="QQZK01000164">
    <property type="protein sequence ID" value="KAF5094935.1"/>
    <property type="molecule type" value="Genomic_DNA"/>
</dbReference>
<evidence type="ECO:0000256" key="4">
    <source>
        <dbReference type="ARBA" id="ARBA00022824"/>
    </source>
</evidence>
<dbReference type="GO" id="GO:0005789">
    <property type="term" value="C:endoplasmic reticulum membrane"/>
    <property type="evidence" value="ECO:0007669"/>
    <property type="project" value="UniProtKB-SubCell"/>
</dbReference>
<keyword evidence="9" id="KW-0732">Signal</keyword>
<evidence type="ECO:0000256" key="1">
    <source>
        <dbReference type="ARBA" id="ARBA00004115"/>
    </source>
</evidence>
<dbReference type="Pfam" id="PF00262">
    <property type="entry name" value="Calreticulin"/>
    <property type="match status" value="1"/>
</dbReference>
<name>A0A0J9XKH9_GEOCN</name>
<dbReference type="Gene3D" id="2.60.120.200">
    <property type="match status" value="1"/>
</dbReference>
<dbReference type="PROSITE" id="PS00803">
    <property type="entry name" value="CALRETICULIN_1"/>
    <property type="match status" value="1"/>
</dbReference>
<dbReference type="GO" id="GO:0036503">
    <property type="term" value="P:ERAD pathway"/>
    <property type="evidence" value="ECO:0007669"/>
    <property type="project" value="TreeGrafter"/>
</dbReference>
<dbReference type="EMBL" id="CCBN010000027">
    <property type="protein sequence ID" value="CDO57915.1"/>
    <property type="molecule type" value="Genomic_DNA"/>
</dbReference>
<dbReference type="PRINTS" id="PR00626">
    <property type="entry name" value="CALRETICULIN"/>
</dbReference>
<comment type="caution">
    <text evidence="11">The sequence shown here is derived from an EMBL/GenBank/DDBJ whole genome shotgun (WGS) entry which is preliminary data.</text>
</comment>
<comment type="subcellular location">
    <subcellularLocation>
        <location evidence="1">Endoplasmic reticulum membrane</location>
        <topology evidence="1">Single-pass type I membrane protein</topology>
    </subcellularLocation>
</comment>
<evidence type="ECO:0000313" key="12">
    <source>
        <dbReference type="EMBL" id="KAF5094935.1"/>
    </source>
</evidence>
<evidence type="ECO:0000256" key="8">
    <source>
        <dbReference type="PIRSR" id="PIRSR601580-3"/>
    </source>
</evidence>
<dbReference type="PANTHER" id="PTHR11073:SF1">
    <property type="entry name" value="CALNEXIN 14D-RELATED"/>
    <property type="match status" value="1"/>
</dbReference>
<sequence length="565" mass="63585">MRFSLLAVNALLAYTAMAEAEVDASNKVERPQFEEYKAKDAVFFEQFVPETASRWKASNAIKAGSDGEFSYVGKWEIEEPTVFPGFQGDKGLVVKSPAAHHAISALLDEPFDNKGKTLVLQYEVKLQESLECGGAYIKLLSENEDLHNKEFSNETPYQVMFGPDKCGSTNKVHFIIRRKNPITGEYEEKHLKNPAPARLNKSTNLYTLIIEENQDFEVRINGKVVRAGNLLDEGAFSPSINPPKEIDDPNDTKPEDWVDDVYIPDPKQATKPEDWDEDQPMKIPDPEATKPADWDEDAPEYIPDPDAEVPEDWDEEEDGEFVAPEIPNPECELHGCGPWKAPLVPNPKYKGKWSQPQVPNPDYIGAWSPKKIPNPDYFEDATPSDLEPIGGLGFEVWTMQKNILFDNIYLGHSIEEAEAIGNFTFIPKLAIEQKQENAKIKEVKTEKKQKIYESMLDHFREDPVDFVTELYKVFMINVNADPISFLREQPVIFIGCVLAFLTASALGMGLLSVVVFLLKSLFASPPTKEQKEKKEALDKKIQEFSAKSSSTATETAPTKRSKTAE</sequence>
<feature type="transmembrane region" description="Helical" evidence="9">
    <location>
        <begin position="491"/>
        <end position="518"/>
    </location>
</feature>
<keyword evidence="4 9" id="KW-0256">Endoplasmic reticulum</keyword>
<dbReference type="InterPro" id="IPR013320">
    <property type="entry name" value="ConA-like_dom_sf"/>
</dbReference>
<dbReference type="GO" id="GO:0006457">
    <property type="term" value="P:protein folding"/>
    <property type="evidence" value="ECO:0007669"/>
    <property type="project" value="InterPro"/>
</dbReference>
<dbReference type="SUPFAM" id="SSF49899">
    <property type="entry name" value="Concanavalin A-like lectins/glucanases"/>
    <property type="match status" value="2"/>
</dbReference>
<comment type="similarity">
    <text evidence="2 9">Belongs to the calreticulin family.</text>
</comment>
<reference evidence="12" key="3">
    <citation type="submission" date="2020-01" db="EMBL/GenBank/DDBJ databases">
        <authorList>
            <person name="Perkins V."/>
            <person name="Lessard M.-H."/>
            <person name="Dugat-Bony E."/>
            <person name="Frenette M."/>
            <person name="Labrie S."/>
        </authorList>
    </citation>
    <scope>NUCLEOTIDE SEQUENCE</scope>
    <source>
        <strain evidence="12">LMA-70</strain>
    </source>
</reference>
<dbReference type="InterPro" id="IPR009033">
    <property type="entry name" value="Calreticulin/calnexin_P_dom_sf"/>
</dbReference>
<keyword evidence="5 9" id="KW-1133">Transmembrane helix</keyword>
<keyword evidence="8" id="KW-1015">Disulfide bond</keyword>
<keyword evidence="6 9" id="KW-0472">Membrane</keyword>
<accession>A0A0J9XKH9</accession>
<organism evidence="11 13">
    <name type="scientific">Geotrichum candidum</name>
    <name type="common">Oospora lactis</name>
    <name type="synonym">Dipodascus geotrichum</name>
    <dbReference type="NCBI Taxonomy" id="1173061"/>
    <lineage>
        <taxon>Eukaryota</taxon>
        <taxon>Fungi</taxon>
        <taxon>Dikarya</taxon>
        <taxon>Ascomycota</taxon>
        <taxon>Saccharomycotina</taxon>
        <taxon>Dipodascomycetes</taxon>
        <taxon>Dipodascales</taxon>
        <taxon>Dipodascaceae</taxon>
        <taxon>Geotrichum</taxon>
    </lineage>
</organism>
<evidence type="ECO:0000256" key="10">
    <source>
        <dbReference type="SAM" id="MobiDB-lite"/>
    </source>
</evidence>
<keyword evidence="13" id="KW-1185">Reference proteome</keyword>
<dbReference type="FunFam" id="2.10.250.10:FF:000001">
    <property type="entry name" value="Calnexin homolog"/>
    <property type="match status" value="1"/>
</dbReference>
<feature type="chain" id="PRO_5044513761" evidence="9">
    <location>
        <begin position="21"/>
        <end position="565"/>
    </location>
</feature>
<evidence type="ECO:0000256" key="6">
    <source>
        <dbReference type="ARBA" id="ARBA00023136"/>
    </source>
</evidence>
<dbReference type="STRING" id="1173061.A0A0J9XKH9"/>
<evidence type="ECO:0000313" key="11">
    <source>
        <dbReference type="EMBL" id="CDO57915.1"/>
    </source>
</evidence>
<evidence type="ECO:0000313" key="13">
    <source>
        <dbReference type="Proteomes" id="UP000242525"/>
    </source>
</evidence>
<keyword evidence="7 9" id="KW-0143">Chaperone</keyword>
<evidence type="ECO:0000256" key="2">
    <source>
        <dbReference type="ARBA" id="ARBA00010983"/>
    </source>
</evidence>
<evidence type="ECO:0000256" key="9">
    <source>
        <dbReference type="RuleBase" id="RU362126"/>
    </source>
</evidence>
<dbReference type="InterPro" id="IPR018124">
    <property type="entry name" value="Calret/calnex_CS"/>
</dbReference>
<feature type="region of interest" description="Disordered" evidence="10">
    <location>
        <begin position="233"/>
        <end position="298"/>
    </location>
</feature>
<dbReference type="FunFam" id="2.60.120.200:FF:000011">
    <property type="entry name" value="Probable calnexin"/>
    <property type="match status" value="1"/>
</dbReference>
<dbReference type="PANTHER" id="PTHR11073">
    <property type="entry name" value="CALRETICULIN AND CALNEXIN"/>
    <property type="match status" value="1"/>
</dbReference>
<dbReference type="GO" id="GO:0051082">
    <property type="term" value="F:unfolded protein binding"/>
    <property type="evidence" value="ECO:0007669"/>
    <property type="project" value="InterPro"/>
</dbReference>
<feature type="compositionally biased region" description="Basic and acidic residues" evidence="10">
    <location>
        <begin position="284"/>
        <end position="293"/>
    </location>
</feature>
<dbReference type="GO" id="GO:0005509">
    <property type="term" value="F:calcium ion binding"/>
    <property type="evidence" value="ECO:0007669"/>
    <property type="project" value="InterPro"/>
</dbReference>
<reference evidence="11 13" key="1">
    <citation type="submission" date="2014-03" db="EMBL/GenBank/DDBJ databases">
        <authorList>
            <person name="Casaregola S."/>
        </authorList>
    </citation>
    <scope>NUCLEOTIDE SEQUENCE [LARGE SCALE GENOMIC DNA]</scope>
    <source>
        <strain evidence="11 13">CLIB 918</strain>
    </source>
</reference>
<protein>
    <submittedName>
        <fullName evidence="11">Similar to Saccharomyces cerevisiae YAL058W CNE1 Calnexin integral membrane ER chaperone involved in folding and quality control of glycoproteins</fullName>
    </submittedName>
</protein>
<dbReference type="Gene3D" id="2.10.250.10">
    <property type="entry name" value="Calreticulin/calnexin, P domain"/>
    <property type="match status" value="1"/>
</dbReference>
<gene>
    <name evidence="11" type="ORF">BN980_GECA27s00549g</name>
    <name evidence="12" type="ORF">DV451_004853</name>
</gene>
<dbReference type="InterPro" id="IPR001580">
    <property type="entry name" value="Calret/calnex"/>
</dbReference>